<gene>
    <name evidence="2" type="ORF">Scaly_2435800</name>
</gene>
<proteinExistence type="predicted"/>
<dbReference type="EMBL" id="JACGWM010000015">
    <property type="protein sequence ID" value="KAL0324687.1"/>
    <property type="molecule type" value="Genomic_DNA"/>
</dbReference>
<name>A0AAW2M2U7_9LAMI</name>
<dbReference type="Pfam" id="PF00078">
    <property type="entry name" value="RVT_1"/>
    <property type="match status" value="1"/>
</dbReference>
<dbReference type="InterPro" id="IPR000477">
    <property type="entry name" value="RT_dom"/>
</dbReference>
<organism evidence="2">
    <name type="scientific">Sesamum calycinum</name>
    <dbReference type="NCBI Taxonomy" id="2727403"/>
    <lineage>
        <taxon>Eukaryota</taxon>
        <taxon>Viridiplantae</taxon>
        <taxon>Streptophyta</taxon>
        <taxon>Embryophyta</taxon>
        <taxon>Tracheophyta</taxon>
        <taxon>Spermatophyta</taxon>
        <taxon>Magnoliopsida</taxon>
        <taxon>eudicotyledons</taxon>
        <taxon>Gunneridae</taxon>
        <taxon>Pentapetalae</taxon>
        <taxon>asterids</taxon>
        <taxon>lamiids</taxon>
        <taxon>Lamiales</taxon>
        <taxon>Pedaliaceae</taxon>
        <taxon>Sesamum</taxon>
    </lineage>
</organism>
<dbReference type="PANTHER" id="PTHR19446">
    <property type="entry name" value="REVERSE TRANSCRIPTASES"/>
    <property type="match status" value="1"/>
</dbReference>
<reference evidence="2" key="2">
    <citation type="journal article" date="2024" name="Plant">
        <title>Genomic evolution and insights into agronomic trait innovations of Sesamum species.</title>
        <authorList>
            <person name="Miao H."/>
            <person name="Wang L."/>
            <person name="Qu L."/>
            <person name="Liu H."/>
            <person name="Sun Y."/>
            <person name="Le M."/>
            <person name="Wang Q."/>
            <person name="Wei S."/>
            <person name="Zheng Y."/>
            <person name="Lin W."/>
            <person name="Duan Y."/>
            <person name="Cao H."/>
            <person name="Xiong S."/>
            <person name="Wang X."/>
            <person name="Wei L."/>
            <person name="Li C."/>
            <person name="Ma Q."/>
            <person name="Ju M."/>
            <person name="Zhao R."/>
            <person name="Li G."/>
            <person name="Mu C."/>
            <person name="Tian Q."/>
            <person name="Mei H."/>
            <person name="Zhang T."/>
            <person name="Gao T."/>
            <person name="Zhang H."/>
        </authorList>
    </citation>
    <scope>NUCLEOTIDE SEQUENCE</scope>
    <source>
        <strain evidence="2">KEN8</strain>
    </source>
</reference>
<sequence length="183" mass="20351">MAGPGGFSSAFFQACCNTIAEDVIAAVTDFFSGTFMPRNFTATSIILIPKNDSSQSWSEFRPISLCNVINKILSKLLYTKIFQVVPDLISPSQSGFVLGRLIADNILAQEITHHIDMRHSKGNLILKLDMSKAYDRVKWKFLYAILEKMGFPTRFIALIKLLLNTTGFTILVNGEPSGFFKSS</sequence>
<accession>A0AAW2M2U7</accession>
<evidence type="ECO:0000259" key="1">
    <source>
        <dbReference type="PROSITE" id="PS50878"/>
    </source>
</evidence>
<feature type="domain" description="Reverse transcriptase" evidence="1">
    <location>
        <begin position="29"/>
        <end position="183"/>
    </location>
</feature>
<dbReference type="AlphaFoldDB" id="A0AAW2M2U7"/>
<dbReference type="PROSITE" id="PS50878">
    <property type="entry name" value="RT_POL"/>
    <property type="match status" value="1"/>
</dbReference>
<comment type="caution">
    <text evidence="2">The sequence shown here is derived from an EMBL/GenBank/DDBJ whole genome shotgun (WGS) entry which is preliminary data.</text>
</comment>
<reference evidence="2" key="1">
    <citation type="submission" date="2020-06" db="EMBL/GenBank/DDBJ databases">
        <authorList>
            <person name="Li T."/>
            <person name="Hu X."/>
            <person name="Zhang T."/>
            <person name="Song X."/>
            <person name="Zhang H."/>
            <person name="Dai N."/>
            <person name="Sheng W."/>
            <person name="Hou X."/>
            <person name="Wei L."/>
        </authorList>
    </citation>
    <scope>NUCLEOTIDE SEQUENCE</scope>
    <source>
        <strain evidence="2">KEN8</strain>
        <tissue evidence="2">Leaf</tissue>
    </source>
</reference>
<protein>
    <recommendedName>
        <fullName evidence="1">Reverse transcriptase domain-containing protein</fullName>
    </recommendedName>
</protein>
<evidence type="ECO:0000313" key="2">
    <source>
        <dbReference type="EMBL" id="KAL0324687.1"/>
    </source>
</evidence>